<dbReference type="Proteomes" id="UP001500190">
    <property type="component" value="Unassembled WGS sequence"/>
</dbReference>
<sequence>MSQVRIHNFSISLDGFGTGEGQSRETPFGHAGERLHEWYVGTRYFRSMGGKEGGTQGVDDAFAAQHEPGIGAEIMGANKFGPPGWQDDADWTGWWGPNPPFHSPVFVLTHRPRPSVELDGGTTFHFVDATPSEVLGQARAAAGDLDVRLGGGATVIREFLAAGLVDYMHLAVVPIVLGRGVRLWDGQESLEQSFDIEAVSSPSGVTHLSFTRK</sequence>
<dbReference type="PANTHER" id="PTHR38011:SF12">
    <property type="entry name" value="BIFUNCTIONAL DEAMINASE-REDUCTASE DOMAIN PROTEIN"/>
    <property type="match status" value="1"/>
</dbReference>
<organism evidence="2 3">
    <name type="scientific">Kribbella karoonensis</name>
    <dbReference type="NCBI Taxonomy" id="324851"/>
    <lineage>
        <taxon>Bacteria</taxon>
        <taxon>Bacillati</taxon>
        <taxon>Actinomycetota</taxon>
        <taxon>Actinomycetes</taxon>
        <taxon>Propionibacteriales</taxon>
        <taxon>Kribbellaceae</taxon>
        <taxon>Kribbella</taxon>
    </lineage>
</organism>
<comment type="caution">
    <text evidence="2">The sequence shown here is derived from an EMBL/GenBank/DDBJ whole genome shotgun (WGS) entry which is preliminary data.</text>
</comment>
<keyword evidence="3" id="KW-1185">Reference proteome</keyword>
<reference evidence="2 3" key="1">
    <citation type="journal article" date="2019" name="Int. J. Syst. Evol. Microbiol.">
        <title>The Global Catalogue of Microorganisms (GCM) 10K type strain sequencing project: providing services to taxonomists for standard genome sequencing and annotation.</title>
        <authorList>
            <consortium name="The Broad Institute Genomics Platform"/>
            <consortium name="The Broad Institute Genome Sequencing Center for Infectious Disease"/>
            <person name="Wu L."/>
            <person name="Ma J."/>
        </authorList>
    </citation>
    <scope>NUCLEOTIDE SEQUENCE [LARGE SCALE GENOMIC DNA]</scope>
    <source>
        <strain evidence="2 3">JCM 14304</strain>
    </source>
</reference>
<protein>
    <submittedName>
        <fullName evidence="2">Dihydrofolate reductase family protein</fullName>
    </submittedName>
</protein>
<proteinExistence type="predicted"/>
<accession>A0ABN2EF15</accession>
<dbReference type="Pfam" id="PF01872">
    <property type="entry name" value="RibD_C"/>
    <property type="match status" value="1"/>
</dbReference>
<name>A0ABN2EF15_9ACTN</name>
<feature type="domain" description="Bacterial bifunctional deaminase-reductase C-terminal" evidence="1">
    <location>
        <begin position="6"/>
        <end position="191"/>
    </location>
</feature>
<evidence type="ECO:0000313" key="3">
    <source>
        <dbReference type="Proteomes" id="UP001500190"/>
    </source>
</evidence>
<dbReference type="InterPro" id="IPR002734">
    <property type="entry name" value="RibDG_C"/>
</dbReference>
<gene>
    <name evidence="2" type="ORF">GCM10009742_63170</name>
</gene>
<dbReference type="EMBL" id="BAAAND010000010">
    <property type="protein sequence ID" value="GAA1605471.1"/>
    <property type="molecule type" value="Genomic_DNA"/>
</dbReference>
<dbReference type="InterPro" id="IPR024072">
    <property type="entry name" value="DHFR-like_dom_sf"/>
</dbReference>
<dbReference type="RefSeq" id="WP_344198002.1">
    <property type="nucleotide sequence ID" value="NZ_BAAAND010000010.1"/>
</dbReference>
<dbReference type="PANTHER" id="PTHR38011">
    <property type="entry name" value="DIHYDROFOLATE REDUCTASE FAMILY PROTEIN (AFU_ORTHOLOGUE AFUA_8G06820)"/>
    <property type="match status" value="1"/>
</dbReference>
<evidence type="ECO:0000259" key="1">
    <source>
        <dbReference type="Pfam" id="PF01872"/>
    </source>
</evidence>
<dbReference type="InterPro" id="IPR050765">
    <property type="entry name" value="Riboflavin_Biosynth_HTPR"/>
</dbReference>
<dbReference type="SUPFAM" id="SSF53597">
    <property type="entry name" value="Dihydrofolate reductase-like"/>
    <property type="match status" value="1"/>
</dbReference>
<dbReference type="Gene3D" id="3.40.430.10">
    <property type="entry name" value="Dihydrofolate Reductase, subunit A"/>
    <property type="match status" value="1"/>
</dbReference>
<evidence type="ECO:0000313" key="2">
    <source>
        <dbReference type="EMBL" id="GAA1605471.1"/>
    </source>
</evidence>